<name>W5IJH8_SCAIO</name>
<dbReference type="EMBL" id="ADCX01000003">
    <property type="protein sequence ID" value="EFG27022.1"/>
    <property type="molecule type" value="Genomic_DNA"/>
</dbReference>
<dbReference type="SUPFAM" id="SSF52141">
    <property type="entry name" value="Uracil-DNA glycosylase-like"/>
    <property type="match status" value="1"/>
</dbReference>
<dbReference type="InterPro" id="IPR036895">
    <property type="entry name" value="Uracil-DNA_glycosylase-like_sf"/>
</dbReference>
<sequence>MISNVISKENFQLHPFAADQQETPEIQHIINDIIADPMNQDFTSRNIQPLVSIHQQARIVLIGQAPGRAAQDSMIPWNDRSGDRLRQWMGIDKNTFYQSDRIAIMNMDFYYPGSKGDRRCADGAGKKPRKGPSSDLPPRSGFAEKWHPLLLEQMPNVKLILLIGFYAVRKYLGLRPKDRLTDVVKDYQGNPLYFPLVHPSPRNQIWMTKNPWFAGETLPLLKRRVRQTLDLPLTV</sequence>
<dbReference type="HOGENOM" id="CLU_075800_0_0_11"/>
<proteinExistence type="predicted"/>
<dbReference type="InterPro" id="IPR047124">
    <property type="entry name" value="HI_0220.2"/>
</dbReference>
<dbReference type="SMART" id="SM00987">
    <property type="entry name" value="UreE_C"/>
    <property type="match status" value="1"/>
</dbReference>
<dbReference type="AlphaFoldDB" id="W5IJH8"/>
<dbReference type="eggNOG" id="COG1573">
    <property type="taxonomic scope" value="Bacteria"/>
</dbReference>
<gene>
    <name evidence="3" type="ORF">HMPREF9020_00654</name>
</gene>
<reference evidence="3 4" key="1">
    <citation type="submission" date="2012-01" db="EMBL/GenBank/DDBJ databases">
        <title>The Genome Sequence of Scardovia inopinata F0304.</title>
        <authorList>
            <consortium name="The Broad Institute Genome Sequencing Platform"/>
            <person name="Earl A."/>
            <person name="Ward D."/>
            <person name="Feldgarden M."/>
            <person name="Gevers D."/>
            <person name="Izard J."/>
            <person name="Baranova O.V."/>
            <person name="Blanton J.M."/>
            <person name="Tanner A.C."/>
            <person name="Dewhirst F.E."/>
            <person name="Young S.K."/>
            <person name="Zeng Q."/>
            <person name="Gargeya S."/>
            <person name="Fitzgerald M."/>
            <person name="Haas B."/>
            <person name="Abouelleil A."/>
            <person name="Alvarado L."/>
            <person name="Arachchi H.M."/>
            <person name="Berlin A."/>
            <person name="Chapman S.B."/>
            <person name="Gearin G."/>
            <person name="Goldberg J."/>
            <person name="Griggs A."/>
            <person name="Gujja S."/>
            <person name="Hansen M."/>
            <person name="Heiman D."/>
            <person name="Howarth C."/>
            <person name="Larimer J."/>
            <person name="Lui A."/>
            <person name="MacDonald P.J."/>
            <person name="McCowen C."/>
            <person name="Montmayeur A."/>
            <person name="Murphy C."/>
            <person name="Neiman D."/>
            <person name="Pearson M."/>
            <person name="Priest M."/>
            <person name="Roberts A."/>
            <person name="Saif S."/>
            <person name="Shea T."/>
            <person name="Sisk P."/>
            <person name="Stolte C."/>
            <person name="Sykes S."/>
            <person name="Wortman J."/>
            <person name="Nusbaum C."/>
            <person name="Birren B."/>
        </authorList>
    </citation>
    <scope>NUCLEOTIDE SEQUENCE [LARGE SCALE GENOMIC DNA]</scope>
    <source>
        <strain evidence="3 4">F0304</strain>
    </source>
</reference>
<dbReference type="SMART" id="SM00986">
    <property type="entry name" value="UDG"/>
    <property type="match status" value="1"/>
</dbReference>
<accession>W5IJH8</accession>
<dbReference type="Gene3D" id="3.40.470.10">
    <property type="entry name" value="Uracil-DNA glycosylase-like domain"/>
    <property type="match status" value="1"/>
</dbReference>
<comment type="caution">
    <text evidence="3">The sequence shown here is derived from an EMBL/GenBank/DDBJ whole genome shotgun (WGS) entry which is preliminary data.</text>
</comment>
<evidence type="ECO:0000313" key="3">
    <source>
        <dbReference type="EMBL" id="EFG27022.1"/>
    </source>
</evidence>
<feature type="domain" description="Uracil-DNA glycosylase-like" evidence="2">
    <location>
        <begin position="49"/>
        <end position="222"/>
    </location>
</feature>
<protein>
    <recommendedName>
        <fullName evidence="2">Uracil-DNA glycosylase-like domain-containing protein</fullName>
    </recommendedName>
</protein>
<dbReference type="Proteomes" id="UP000005777">
    <property type="component" value="Unassembled WGS sequence"/>
</dbReference>
<evidence type="ECO:0000256" key="1">
    <source>
        <dbReference type="SAM" id="MobiDB-lite"/>
    </source>
</evidence>
<keyword evidence="4" id="KW-1185">Reference proteome</keyword>
<dbReference type="RefSeq" id="WP_006293021.1">
    <property type="nucleotide sequence ID" value="NZ_GG770225.1"/>
</dbReference>
<dbReference type="Pfam" id="PF03167">
    <property type="entry name" value="UDG"/>
    <property type="match status" value="1"/>
</dbReference>
<dbReference type="PANTHER" id="PTHR42160:SF1">
    <property type="entry name" value="URACIL-DNA GLYCOSYLASE SUPERFAMILY PROTEIN"/>
    <property type="match status" value="1"/>
</dbReference>
<evidence type="ECO:0000313" key="4">
    <source>
        <dbReference type="Proteomes" id="UP000005777"/>
    </source>
</evidence>
<dbReference type="PANTHER" id="PTHR42160">
    <property type="entry name" value="URACIL-DNA GLYCOSYLASE SUPERFAMILY PROTEIN"/>
    <property type="match status" value="1"/>
</dbReference>
<organism evidence="3 4">
    <name type="scientific">Scardovia inopinata F0304</name>
    <dbReference type="NCBI Taxonomy" id="641146"/>
    <lineage>
        <taxon>Bacteria</taxon>
        <taxon>Bacillati</taxon>
        <taxon>Actinomycetota</taxon>
        <taxon>Actinomycetes</taxon>
        <taxon>Bifidobacteriales</taxon>
        <taxon>Bifidobacteriaceae</taxon>
        <taxon>Scardovia</taxon>
    </lineage>
</organism>
<evidence type="ECO:0000259" key="2">
    <source>
        <dbReference type="SMART" id="SM00986"/>
    </source>
</evidence>
<dbReference type="InterPro" id="IPR005122">
    <property type="entry name" value="Uracil-DNA_glycosylase-like"/>
</dbReference>
<dbReference type="CDD" id="cd10033">
    <property type="entry name" value="UDG_like"/>
    <property type="match status" value="1"/>
</dbReference>
<feature type="region of interest" description="Disordered" evidence="1">
    <location>
        <begin position="118"/>
        <end position="140"/>
    </location>
</feature>